<dbReference type="PROSITE" id="PS51257">
    <property type="entry name" value="PROKAR_LIPOPROTEIN"/>
    <property type="match status" value="1"/>
</dbReference>
<evidence type="ECO:0000313" key="2">
    <source>
        <dbReference type="EMBL" id="CAG5083818.1"/>
    </source>
</evidence>
<keyword evidence="1" id="KW-0732">Signal</keyword>
<reference evidence="2" key="1">
    <citation type="submission" date="2021-04" db="EMBL/GenBank/DDBJ databases">
        <authorList>
            <person name="Rodrigo-Torres L."/>
            <person name="Arahal R. D."/>
            <person name="Lucena T."/>
        </authorList>
    </citation>
    <scope>NUCLEOTIDE SEQUENCE</scope>
    <source>
        <strain evidence="2">AS29M-1</strain>
    </source>
</reference>
<organism evidence="2 3">
    <name type="scientific">Parvicella tangerina</name>
    <dbReference type="NCBI Taxonomy" id="2829795"/>
    <lineage>
        <taxon>Bacteria</taxon>
        <taxon>Pseudomonadati</taxon>
        <taxon>Bacteroidota</taxon>
        <taxon>Flavobacteriia</taxon>
        <taxon>Flavobacteriales</taxon>
        <taxon>Parvicellaceae</taxon>
        <taxon>Parvicella</taxon>
    </lineage>
</organism>
<dbReference type="RefSeq" id="WP_258542530.1">
    <property type="nucleotide sequence ID" value="NZ_OU015584.1"/>
</dbReference>
<accession>A0A916NID9</accession>
<name>A0A916NID9_9FLAO</name>
<dbReference type="AlphaFoldDB" id="A0A916NID9"/>
<dbReference type="EMBL" id="OU015584">
    <property type="protein sequence ID" value="CAG5083818.1"/>
    <property type="molecule type" value="Genomic_DNA"/>
</dbReference>
<feature type="signal peptide" evidence="1">
    <location>
        <begin position="1"/>
        <end position="22"/>
    </location>
</feature>
<evidence type="ECO:0000313" key="3">
    <source>
        <dbReference type="Proteomes" id="UP000683507"/>
    </source>
</evidence>
<dbReference type="KEGG" id="ptan:CRYO30217_02299"/>
<evidence type="ECO:0000256" key="1">
    <source>
        <dbReference type="SAM" id="SignalP"/>
    </source>
</evidence>
<dbReference type="Proteomes" id="UP000683507">
    <property type="component" value="Chromosome"/>
</dbReference>
<keyword evidence="3" id="KW-1185">Reference proteome</keyword>
<evidence type="ECO:0008006" key="4">
    <source>
        <dbReference type="Google" id="ProtNLM"/>
    </source>
</evidence>
<sequence length="159" mass="17994">MNNMKNVLTYCLVLFWSIILISCNTNDPSTEVGTGNSPKTEEELKQELFLKECKQATSYLTGTLSTEPIYKNLLSMKVKGMKLKCVIKNTATLATLKDINAQVVFKSKTGATVLTKTFDIYEFISPNSSYTYKTEISISNQQWKDIENFEWTIVEASCK</sequence>
<gene>
    <name evidence="2" type="ORF">CRYO30217_02299</name>
</gene>
<feature type="chain" id="PRO_5036964338" description="Lipoprotein" evidence="1">
    <location>
        <begin position="23"/>
        <end position="159"/>
    </location>
</feature>
<proteinExistence type="predicted"/>
<protein>
    <recommendedName>
        <fullName evidence="4">Lipoprotein</fullName>
    </recommendedName>
</protein>